<feature type="compositionally biased region" description="Low complexity" evidence="1">
    <location>
        <begin position="521"/>
        <end position="539"/>
    </location>
</feature>
<dbReference type="InterPro" id="IPR036420">
    <property type="entry name" value="BRCT_dom_sf"/>
</dbReference>
<dbReference type="PANTHER" id="PTHR47667:SF1">
    <property type="entry name" value="REGULATOR OF TY1 TRANSPOSITION PROTEIN 107"/>
    <property type="match status" value="1"/>
</dbReference>
<proteinExistence type="predicted"/>
<feature type="compositionally biased region" description="Polar residues" evidence="1">
    <location>
        <begin position="497"/>
        <end position="520"/>
    </location>
</feature>
<dbReference type="InterPro" id="IPR001357">
    <property type="entry name" value="BRCT_dom"/>
</dbReference>
<keyword evidence="4" id="KW-1185">Reference proteome</keyword>
<organism evidence="3 4">
    <name type="scientific">Letharia columbiana</name>
    <dbReference type="NCBI Taxonomy" id="112416"/>
    <lineage>
        <taxon>Eukaryota</taxon>
        <taxon>Fungi</taxon>
        <taxon>Dikarya</taxon>
        <taxon>Ascomycota</taxon>
        <taxon>Pezizomycotina</taxon>
        <taxon>Lecanoromycetes</taxon>
        <taxon>OSLEUM clade</taxon>
        <taxon>Lecanoromycetidae</taxon>
        <taxon>Lecanorales</taxon>
        <taxon>Lecanorineae</taxon>
        <taxon>Parmeliaceae</taxon>
        <taxon>Letharia</taxon>
    </lineage>
</organism>
<dbReference type="AlphaFoldDB" id="A0A8H6L9D1"/>
<dbReference type="EMBL" id="JACCJC010000004">
    <property type="protein sequence ID" value="KAF6240345.1"/>
    <property type="molecule type" value="Genomic_DNA"/>
</dbReference>
<feature type="compositionally biased region" description="Polar residues" evidence="1">
    <location>
        <begin position="379"/>
        <end position="390"/>
    </location>
</feature>
<feature type="domain" description="BRCT" evidence="2">
    <location>
        <begin position="661"/>
        <end position="742"/>
    </location>
</feature>
<dbReference type="GeneID" id="59283630"/>
<name>A0A8H6L9D1_9LECA</name>
<protein>
    <recommendedName>
        <fullName evidence="2">BRCT domain-containing protein</fullName>
    </recommendedName>
</protein>
<evidence type="ECO:0000313" key="3">
    <source>
        <dbReference type="EMBL" id="KAF6240345.1"/>
    </source>
</evidence>
<comment type="caution">
    <text evidence="3">The sequence shown here is derived from an EMBL/GenBank/DDBJ whole genome shotgun (WGS) entry which is preliminary data.</text>
</comment>
<dbReference type="RefSeq" id="XP_037169614.1">
    <property type="nucleotide sequence ID" value="XM_037303892.1"/>
</dbReference>
<feature type="domain" description="BRCT" evidence="2">
    <location>
        <begin position="549"/>
        <end position="627"/>
    </location>
</feature>
<evidence type="ECO:0000313" key="4">
    <source>
        <dbReference type="Proteomes" id="UP000578531"/>
    </source>
</evidence>
<accession>A0A8H6L9D1</accession>
<evidence type="ECO:0000259" key="2">
    <source>
        <dbReference type="SMART" id="SM00292"/>
    </source>
</evidence>
<dbReference type="CDD" id="cd17744">
    <property type="entry name" value="BRCT_MDC1_rpt1"/>
    <property type="match status" value="1"/>
</dbReference>
<evidence type="ECO:0000256" key="1">
    <source>
        <dbReference type="SAM" id="MobiDB-lite"/>
    </source>
</evidence>
<dbReference type="Proteomes" id="UP000578531">
    <property type="component" value="Unassembled WGS sequence"/>
</dbReference>
<feature type="compositionally biased region" description="Basic and acidic residues" evidence="1">
    <location>
        <begin position="367"/>
        <end position="376"/>
    </location>
</feature>
<sequence length="769" mass="83389">MSSKKCCLRQHIRGEPANLAFIDLSLDDTVLKYVLHGPNLLGSHIEEEFELFEIGETRPGSGSLAILHTQNGFAFLEALTPDISVESLGRNFDGAFAHTGINVRPSTSGSISTLQLLPGQSFNIGKTTLNLVPEEHSDLPINSSGLPTTNFESYNYQVNPTSTPQRTARVGPAVIETPMPRREHESDKFTPILEQITGQAVSGRKDSKKWPGSPLKREVMRTVRDASENGHSSSQPSIKKEDEHIADAAINEPDPSISQPHVKTEDQPIFDANAARPLDQGVVDLEDAKTASVDLKSEHLENLEPLLSFKSRVHPEGGSSRSPIPEESKPISSPVVRERPAGETRASSHSPLLAGSKPLSSSVARVQPERGPEALDRSSILQAALDSSPQLDDDLHDTRARKKTKTATVSRQALVDESQDSLQNEVISVKRGVPTSTDRPVSADQASSTVLTPSINTGPLSHSANQPKQRSLTPSTGLKHFSPPIDSDSLPHPANQPPSESSFNPTGPNPRTTFSDNNTASASPSNSVEPSSSMRSTRSTARDELNISSSTDAGARICFASSSSVGDSKPFLRFLSQKGVKKVQSVHDCTVLCVGKELKKTSKVILAVLLGKDIITDSWVTDSVKGNDLLSVVPYLARDPEKEADWGISLDEAIYRGKQGLRVLQDQTVIFTPSARKELGKTGFDELKEIVKCAGARSVSSALTKKSPEQNTIVVATHDNTEVTELQRLGWRAYVKDIISLSVLRGKLDLKSDEFLIKEQKKESGKRKR</sequence>
<dbReference type="PANTHER" id="PTHR47667">
    <property type="entry name" value="REGULATOR OF TY1 TRANSPOSITION PROTEIN 107"/>
    <property type="match status" value="1"/>
</dbReference>
<dbReference type="Gene3D" id="3.40.50.10190">
    <property type="entry name" value="BRCT domain"/>
    <property type="match status" value="2"/>
</dbReference>
<reference evidence="3 4" key="1">
    <citation type="journal article" date="2020" name="Genomics">
        <title>Complete, high-quality genomes from long-read metagenomic sequencing of two wolf lichen thalli reveals enigmatic genome architecture.</title>
        <authorList>
            <person name="McKenzie S.K."/>
            <person name="Walston R.F."/>
            <person name="Allen J.L."/>
        </authorList>
    </citation>
    <scope>NUCLEOTIDE SEQUENCE [LARGE SCALE GENOMIC DNA]</scope>
    <source>
        <strain evidence="3">WasteWater2</strain>
    </source>
</reference>
<feature type="compositionally biased region" description="Polar residues" evidence="1">
    <location>
        <begin position="434"/>
        <end position="476"/>
    </location>
</feature>
<dbReference type="SMART" id="SM00292">
    <property type="entry name" value="BRCT"/>
    <property type="match status" value="2"/>
</dbReference>
<feature type="region of interest" description="Disordered" evidence="1">
    <location>
        <begin position="292"/>
        <end position="547"/>
    </location>
</feature>
<feature type="region of interest" description="Disordered" evidence="1">
    <location>
        <begin position="251"/>
        <end position="275"/>
    </location>
</feature>
<gene>
    <name evidence="3" type="ORF">HO173_001956</name>
</gene>
<dbReference type="SUPFAM" id="SSF52113">
    <property type="entry name" value="BRCT domain"/>
    <property type="match status" value="1"/>
</dbReference>
<dbReference type="InterPro" id="IPR053036">
    <property type="entry name" value="CellCycle_DNARepair_Reg"/>
</dbReference>
<dbReference type="OrthoDB" id="342264at2759"/>